<dbReference type="PANTHER" id="PTHR35175">
    <property type="entry name" value="DUF1289 DOMAIN-CONTAINING PROTEIN"/>
    <property type="match status" value="1"/>
</dbReference>
<sequence>MIERQTGEDKPIESPCVRNCCLNDKDVCLGCGRTLAEILAWDKADTVQRLKILERCERRKKNIAAPIYTNNRCVKR</sequence>
<protein>
    <recommendedName>
        <fullName evidence="3">Fe-S protein</fullName>
    </recommendedName>
</protein>
<evidence type="ECO:0000313" key="1">
    <source>
        <dbReference type="EMBL" id="OHU91362.1"/>
    </source>
</evidence>
<dbReference type="STRING" id="1859457.BET10_11090"/>
<name>A0A1S1MUV2_9GAMM</name>
<dbReference type="RefSeq" id="WP_070985231.1">
    <property type="nucleotide sequence ID" value="NZ_MKJU01000025.1"/>
</dbReference>
<dbReference type="OrthoDB" id="9811423at2"/>
<evidence type="ECO:0000313" key="2">
    <source>
        <dbReference type="Proteomes" id="UP000179786"/>
    </source>
</evidence>
<dbReference type="AlphaFoldDB" id="A0A1S1MUV2"/>
<comment type="caution">
    <text evidence="1">The sequence shown here is derived from an EMBL/GenBank/DDBJ whole genome shotgun (WGS) entry which is preliminary data.</text>
</comment>
<dbReference type="Proteomes" id="UP000179786">
    <property type="component" value="Unassembled WGS sequence"/>
</dbReference>
<accession>A0A1S1MUV2</accession>
<reference evidence="1 2" key="1">
    <citation type="submission" date="2016-09" db="EMBL/GenBank/DDBJ databases">
        <title>Pseudoalteromonas amylolytica sp. nov., isolated from the surface seawater.</title>
        <authorList>
            <person name="Wu Y.-H."/>
            <person name="Cheng H."/>
            <person name="Jin X.-B."/>
            <person name="Wang C.-S."/>
            <person name="Xu X.-W."/>
        </authorList>
    </citation>
    <scope>NUCLEOTIDE SEQUENCE [LARGE SCALE GENOMIC DNA]</scope>
    <source>
        <strain evidence="1 2">JW1</strain>
    </source>
</reference>
<evidence type="ECO:0008006" key="3">
    <source>
        <dbReference type="Google" id="ProtNLM"/>
    </source>
</evidence>
<dbReference type="InterPro" id="IPR010710">
    <property type="entry name" value="DUF1289"/>
</dbReference>
<dbReference type="PANTHER" id="PTHR35175:SF2">
    <property type="entry name" value="DUF1289 DOMAIN-CONTAINING PROTEIN"/>
    <property type="match status" value="1"/>
</dbReference>
<organism evidence="1 2">
    <name type="scientific">Pseudoalteromonas amylolytica</name>
    <dbReference type="NCBI Taxonomy" id="1859457"/>
    <lineage>
        <taxon>Bacteria</taxon>
        <taxon>Pseudomonadati</taxon>
        <taxon>Pseudomonadota</taxon>
        <taxon>Gammaproteobacteria</taxon>
        <taxon>Alteromonadales</taxon>
        <taxon>Pseudoalteromonadaceae</taxon>
        <taxon>Pseudoalteromonas</taxon>
    </lineage>
</organism>
<dbReference type="Pfam" id="PF06945">
    <property type="entry name" value="DUF1289"/>
    <property type="match status" value="1"/>
</dbReference>
<dbReference type="EMBL" id="MKJU01000025">
    <property type="protein sequence ID" value="OHU91362.1"/>
    <property type="molecule type" value="Genomic_DNA"/>
</dbReference>
<keyword evidence="2" id="KW-1185">Reference proteome</keyword>
<gene>
    <name evidence="1" type="ORF">BET10_11090</name>
</gene>
<proteinExistence type="predicted"/>